<protein>
    <submittedName>
        <fullName evidence="1">Uncharacterized protein</fullName>
    </submittedName>
</protein>
<comment type="caution">
    <text evidence="1">The sequence shown here is derived from an EMBL/GenBank/DDBJ whole genome shotgun (WGS) entry which is preliminary data.</text>
</comment>
<sequence length="129" mass="15777">MKYLFLNEEIDFNHYIRINIIYNEDLRIDYRLEEPKGVKQQYGTFLANLPEDTRLKLLENKDKIYLFFLEISPYLLLRDIAYFFQSGWNIKINDLNKDMQYRIDKLEDFEYEQKTVEVRLPIHSGRVVN</sequence>
<evidence type="ECO:0000313" key="1">
    <source>
        <dbReference type="EMBL" id="KKL55435.1"/>
    </source>
</evidence>
<dbReference type="AlphaFoldDB" id="A0A0F9FDS7"/>
<name>A0A0F9FDS7_9ZZZZ</name>
<dbReference type="EMBL" id="LAZR01030842">
    <property type="protein sequence ID" value="KKL55435.1"/>
    <property type="molecule type" value="Genomic_DNA"/>
</dbReference>
<proteinExistence type="predicted"/>
<reference evidence="1" key="1">
    <citation type="journal article" date="2015" name="Nature">
        <title>Complex archaea that bridge the gap between prokaryotes and eukaryotes.</title>
        <authorList>
            <person name="Spang A."/>
            <person name="Saw J.H."/>
            <person name="Jorgensen S.L."/>
            <person name="Zaremba-Niedzwiedzka K."/>
            <person name="Martijn J."/>
            <person name="Lind A.E."/>
            <person name="van Eijk R."/>
            <person name="Schleper C."/>
            <person name="Guy L."/>
            <person name="Ettema T.J."/>
        </authorList>
    </citation>
    <scope>NUCLEOTIDE SEQUENCE</scope>
</reference>
<organism evidence="1">
    <name type="scientific">marine sediment metagenome</name>
    <dbReference type="NCBI Taxonomy" id="412755"/>
    <lineage>
        <taxon>unclassified sequences</taxon>
        <taxon>metagenomes</taxon>
        <taxon>ecological metagenomes</taxon>
    </lineage>
</organism>
<accession>A0A0F9FDS7</accession>
<gene>
    <name evidence="1" type="ORF">LCGC14_2255420</name>
</gene>